<evidence type="ECO:0000256" key="1">
    <source>
        <dbReference type="SAM" id="MobiDB-lite"/>
    </source>
</evidence>
<dbReference type="AlphaFoldDB" id="A0A1I7W9Y0"/>
<reference evidence="3" key="1">
    <citation type="submission" date="2016-11" db="UniProtKB">
        <authorList>
            <consortium name="WormBaseParasite"/>
        </authorList>
    </citation>
    <scope>IDENTIFICATION</scope>
</reference>
<protein>
    <submittedName>
        <fullName evidence="3">Uncharacterized protein</fullName>
    </submittedName>
</protein>
<dbReference type="Proteomes" id="UP000095283">
    <property type="component" value="Unplaced"/>
</dbReference>
<evidence type="ECO:0000313" key="2">
    <source>
        <dbReference type="Proteomes" id="UP000095283"/>
    </source>
</evidence>
<name>A0A1I7W9Y0_HETBA</name>
<accession>A0A1I7W9Y0</accession>
<sequence>MELAANHSATQVANILDEHEKQARLTE</sequence>
<organism evidence="2 3">
    <name type="scientific">Heterorhabditis bacteriophora</name>
    <name type="common">Entomopathogenic nematode worm</name>
    <dbReference type="NCBI Taxonomy" id="37862"/>
    <lineage>
        <taxon>Eukaryota</taxon>
        <taxon>Metazoa</taxon>
        <taxon>Ecdysozoa</taxon>
        <taxon>Nematoda</taxon>
        <taxon>Chromadorea</taxon>
        <taxon>Rhabditida</taxon>
        <taxon>Rhabditina</taxon>
        <taxon>Rhabditomorpha</taxon>
        <taxon>Strongyloidea</taxon>
        <taxon>Heterorhabditidae</taxon>
        <taxon>Heterorhabditis</taxon>
    </lineage>
</organism>
<keyword evidence="2" id="KW-1185">Reference proteome</keyword>
<proteinExistence type="predicted"/>
<dbReference type="WBParaSite" id="Hba_01476">
    <property type="protein sequence ID" value="Hba_01476"/>
    <property type="gene ID" value="Hba_01476"/>
</dbReference>
<feature type="compositionally biased region" description="Basic and acidic residues" evidence="1">
    <location>
        <begin position="16"/>
        <end position="27"/>
    </location>
</feature>
<feature type="region of interest" description="Disordered" evidence="1">
    <location>
        <begin position="1"/>
        <end position="27"/>
    </location>
</feature>
<evidence type="ECO:0000313" key="3">
    <source>
        <dbReference type="WBParaSite" id="Hba_01476"/>
    </source>
</evidence>